<dbReference type="RefSeq" id="XP_002167572.1">
    <property type="nucleotide sequence ID" value="XM_002167536.5"/>
</dbReference>
<evidence type="ECO:0000313" key="3">
    <source>
        <dbReference type="RefSeq" id="XP_065665103.1"/>
    </source>
</evidence>
<evidence type="ECO:0000256" key="1">
    <source>
        <dbReference type="SAM" id="Phobius"/>
    </source>
</evidence>
<dbReference type="RefSeq" id="XP_065665104.1">
    <property type="nucleotide sequence ID" value="XM_065809032.1"/>
</dbReference>
<name>A0ABM4CT55_HYDVU</name>
<protein>
    <submittedName>
        <fullName evidence="3 4">Uncharacterized protein LOC100198719</fullName>
    </submittedName>
</protein>
<reference evidence="3 4" key="1">
    <citation type="submission" date="2025-05" db="UniProtKB">
        <authorList>
            <consortium name="RefSeq"/>
        </authorList>
    </citation>
    <scope>IDENTIFICATION</scope>
</reference>
<dbReference type="InterPro" id="IPR035892">
    <property type="entry name" value="C2_domain_sf"/>
</dbReference>
<gene>
    <name evidence="3 4" type="primary">LOC100198719</name>
</gene>
<dbReference type="Proteomes" id="UP001652625">
    <property type="component" value="Chromosome 11"/>
</dbReference>
<proteinExistence type="predicted"/>
<accession>A0ABM4CT55</accession>
<evidence type="ECO:0000313" key="4">
    <source>
        <dbReference type="RefSeq" id="XP_065665104.1"/>
    </source>
</evidence>
<sequence length="259" mass="30238">MKLYFDVIIIVLVVVIFLLFFVLFKIYKLHEKSTDEIDLAEQQELLSNISGSKDSSLLSSDPGFSSIVHSFETLNDIQGKQEIEIDMVQPNVQDLPISENGYLHVQNEYPSPQQTLLKKKHEIKILLQYDKQRSILKLIIKHLDSKTKGKINSSETYVDVQVSPYRFRTYRNPGYRRPVRAVIKKSIEFRLDRLELKTTYLLIFLLRYDPFSRLKVDGEVTFKMSEILSEGFIEGCQVELGKEFVQSKQEFTAFIFRPK</sequence>
<feature type="transmembrane region" description="Helical" evidence="1">
    <location>
        <begin position="7"/>
        <end position="27"/>
    </location>
</feature>
<dbReference type="SUPFAM" id="SSF49562">
    <property type="entry name" value="C2 domain (Calcium/lipid-binding domain, CaLB)"/>
    <property type="match status" value="1"/>
</dbReference>
<dbReference type="RefSeq" id="XP_065684074.1">
    <property type="nucleotide sequence ID" value="XM_065828002.1"/>
</dbReference>
<keyword evidence="2" id="KW-1185">Reference proteome</keyword>
<keyword evidence="1" id="KW-1133">Transmembrane helix</keyword>
<dbReference type="GeneID" id="100198719"/>
<organism evidence="2 4">
    <name type="scientific">Hydra vulgaris</name>
    <name type="common">Hydra</name>
    <name type="synonym">Hydra attenuata</name>
    <dbReference type="NCBI Taxonomy" id="6087"/>
    <lineage>
        <taxon>Eukaryota</taxon>
        <taxon>Metazoa</taxon>
        <taxon>Cnidaria</taxon>
        <taxon>Hydrozoa</taxon>
        <taxon>Hydroidolina</taxon>
        <taxon>Anthoathecata</taxon>
        <taxon>Aplanulata</taxon>
        <taxon>Hydridae</taxon>
        <taxon>Hydra</taxon>
    </lineage>
</organism>
<dbReference type="RefSeq" id="XP_065665103.1">
    <property type="nucleotide sequence ID" value="XM_065809031.1"/>
</dbReference>
<keyword evidence="1" id="KW-0812">Transmembrane</keyword>
<dbReference type="Gene3D" id="2.60.40.150">
    <property type="entry name" value="C2 domain"/>
    <property type="match status" value="1"/>
</dbReference>
<evidence type="ECO:0000313" key="2">
    <source>
        <dbReference type="Proteomes" id="UP001652625"/>
    </source>
</evidence>
<keyword evidence="1" id="KW-0472">Membrane</keyword>